<evidence type="ECO:0000313" key="1">
    <source>
        <dbReference type="EMBL" id="TMQ57867.1"/>
    </source>
</evidence>
<dbReference type="Gene3D" id="3.30.750.44">
    <property type="match status" value="1"/>
</dbReference>
<dbReference type="InterPro" id="IPR029045">
    <property type="entry name" value="ClpP/crotonase-like_dom_sf"/>
</dbReference>
<dbReference type="AlphaFoldDB" id="A0A538T2K0"/>
<reference evidence="1 2" key="1">
    <citation type="journal article" date="2019" name="Nat. Microbiol.">
        <title>Mediterranean grassland soil C-N compound turnover is dependent on rainfall and depth, and is mediated by genomically divergent microorganisms.</title>
        <authorList>
            <person name="Diamond S."/>
            <person name="Andeer P.F."/>
            <person name="Li Z."/>
            <person name="Crits-Christoph A."/>
            <person name="Burstein D."/>
            <person name="Anantharaman K."/>
            <person name="Lane K.R."/>
            <person name="Thomas B.C."/>
            <person name="Pan C."/>
            <person name="Northen T.R."/>
            <person name="Banfield J.F."/>
        </authorList>
    </citation>
    <scope>NUCLEOTIDE SEQUENCE [LARGE SCALE GENOMIC DNA]</scope>
    <source>
        <strain evidence="1">WS_2</strain>
    </source>
</reference>
<dbReference type="Gene3D" id="2.30.42.10">
    <property type="match status" value="1"/>
</dbReference>
<name>A0A538T2K0_UNCEI</name>
<accession>A0A538T2K0</accession>
<dbReference type="InterPro" id="IPR036034">
    <property type="entry name" value="PDZ_sf"/>
</dbReference>
<evidence type="ECO:0008006" key="3">
    <source>
        <dbReference type="Google" id="ProtNLM"/>
    </source>
</evidence>
<protein>
    <recommendedName>
        <fullName evidence="3">Tail specific protease domain-containing protein</fullName>
    </recommendedName>
</protein>
<sequence length="411" mass="44188">MHRRASWDSAAADLERRLPALRYDQAVAGISRLIGMLGDGHSRLDQLKLASHTRPTLTPLPGPGFDARFPVQFAVFTDGLWIVGATAEHRDLLGTRVLSIDGQPVARVVAALAPLIPADNSMWTLHLLPVFLASPGYLSAAGVAREPGSPLRLTGTDGAGRRREATISAERSDSAAHWIPADVDVRAPLPLTRSLAGPFAFADIEDTSRTLFVRIREIADDPGKESLAQFVARLFSHVDSLGSRRLVIDLRGNGGGNNYLNQPIMHSLIQRPALDHTGRLFVIIDRGTFSAAVSLAADLERETHALFVGEPTGSAPNSPGDPAHVTLPASGLVVRISTVLWQGSDPRDPRPFIAPDLPASSRWSDWLAHRDPALDAIAAYRPPPAGAPDMPPNQHWGSQAKQEAAPLTIAW</sequence>
<dbReference type="SUPFAM" id="SSF52096">
    <property type="entry name" value="ClpP/crotonase"/>
    <property type="match status" value="1"/>
</dbReference>
<comment type="caution">
    <text evidence="1">The sequence shown here is derived from an EMBL/GenBank/DDBJ whole genome shotgun (WGS) entry which is preliminary data.</text>
</comment>
<proteinExistence type="predicted"/>
<organism evidence="1 2">
    <name type="scientific">Eiseniibacteriota bacterium</name>
    <dbReference type="NCBI Taxonomy" id="2212470"/>
    <lineage>
        <taxon>Bacteria</taxon>
        <taxon>Candidatus Eiseniibacteriota</taxon>
    </lineage>
</organism>
<evidence type="ECO:0000313" key="2">
    <source>
        <dbReference type="Proteomes" id="UP000317716"/>
    </source>
</evidence>
<gene>
    <name evidence="1" type="ORF">E6K72_03215</name>
</gene>
<dbReference type="EMBL" id="VBOS01000101">
    <property type="protein sequence ID" value="TMQ57867.1"/>
    <property type="molecule type" value="Genomic_DNA"/>
</dbReference>
<dbReference type="Gene3D" id="3.90.226.10">
    <property type="entry name" value="2-enoyl-CoA Hydratase, Chain A, domain 1"/>
    <property type="match status" value="2"/>
</dbReference>
<dbReference type="Proteomes" id="UP000317716">
    <property type="component" value="Unassembled WGS sequence"/>
</dbReference>